<keyword evidence="1" id="KW-0863">Zinc-finger</keyword>
<dbReference type="AlphaFoldDB" id="A0AAW9A4V4"/>
<dbReference type="PROSITE" id="PS50966">
    <property type="entry name" value="ZF_SWIM"/>
    <property type="match status" value="1"/>
</dbReference>
<proteinExistence type="predicted"/>
<keyword evidence="1" id="KW-0479">Metal-binding</keyword>
<gene>
    <name evidence="3" type="ORF">QTL97_05375</name>
</gene>
<organism evidence="3 4">
    <name type="scientific">Sporosarcina thermotolerans</name>
    <dbReference type="NCBI Taxonomy" id="633404"/>
    <lineage>
        <taxon>Bacteria</taxon>
        <taxon>Bacillati</taxon>
        <taxon>Bacillota</taxon>
        <taxon>Bacilli</taxon>
        <taxon>Bacillales</taxon>
        <taxon>Caryophanaceae</taxon>
        <taxon>Sporosarcina</taxon>
    </lineage>
</organism>
<dbReference type="EMBL" id="JAUBDJ010000002">
    <property type="protein sequence ID" value="MDW0116356.1"/>
    <property type="molecule type" value="Genomic_DNA"/>
</dbReference>
<accession>A0AAW9A4V4</accession>
<feature type="domain" description="SWIM-type" evidence="2">
    <location>
        <begin position="73"/>
        <end position="105"/>
    </location>
</feature>
<comment type="caution">
    <text evidence="3">The sequence shown here is derived from an EMBL/GenBank/DDBJ whole genome shotgun (WGS) entry which is preliminary data.</text>
</comment>
<keyword evidence="1" id="KW-0862">Zinc</keyword>
<dbReference type="InterPro" id="IPR007527">
    <property type="entry name" value="Znf_SWIM"/>
</dbReference>
<keyword evidence="4" id="KW-1185">Reference proteome</keyword>
<dbReference type="Proteomes" id="UP001271648">
    <property type="component" value="Unassembled WGS sequence"/>
</dbReference>
<evidence type="ECO:0000313" key="3">
    <source>
        <dbReference type="EMBL" id="MDW0116356.1"/>
    </source>
</evidence>
<reference evidence="3 4" key="1">
    <citation type="submission" date="2023-06" db="EMBL/GenBank/DDBJ databases">
        <title>Sporosarcina sp. nov., isolated from Korean traditional fermented seafood 'Jeotgal'.</title>
        <authorList>
            <person name="Yang A.I."/>
            <person name="Shin N.-R."/>
        </authorList>
    </citation>
    <scope>NUCLEOTIDE SEQUENCE [LARGE SCALE GENOMIC DNA]</scope>
    <source>
        <strain evidence="3 4">KCTC43456</strain>
    </source>
</reference>
<evidence type="ECO:0000313" key="4">
    <source>
        <dbReference type="Proteomes" id="UP001271648"/>
    </source>
</evidence>
<evidence type="ECO:0000259" key="2">
    <source>
        <dbReference type="PROSITE" id="PS50966"/>
    </source>
</evidence>
<evidence type="ECO:0000256" key="1">
    <source>
        <dbReference type="PROSITE-ProRule" id="PRU00325"/>
    </source>
</evidence>
<name>A0AAW9A4V4_9BACL</name>
<dbReference type="RefSeq" id="WP_283733039.1">
    <property type="nucleotide sequence ID" value="NZ_CP125968.1"/>
</dbReference>
<protein>
    <recommendedName>
        <fullName evidence="2">SWIM-type domain-containing protein</fullName>
    </recommendedName>
</protein>
<dbReference type="GO" id="GO:0008270">
    <property type="term" value="F:zinc ion binding"/>
    <property type="evidence" value="ECO:0007669"/>
    <property type="project" value="UniProtKB-KW"/>
</dbReference>
<sequence>MHMTVERVSYLHERKIDELMHTIRHSFRPDIHREAQIIRKAISIVRRGSFTNTWCEDDGSAMEATLVDEGEAIDVKIAFPETELTCSCGESEWCAHKIAIVFFLYARFQSLTEWQHDWQRREVEQMALSISERTPNAWNSALYRLTKPLREMDPNESPNVFIHESSLLDQKVIPLSPFEYEWKPLFELFYRMHLIDAAWEYLRMQLEESNQFTYRQWQIQTWLNEQIGKLRSQVQALGKNPRPFETDAFYNALKIDFPGLVLRHHGLFQARLDIYSILWDFLYRDQASKEKELASLREHDSVDAPFFAAFFYLTQGDDESLAIVAEKAGGELLDHWLPLADKAAEMEEYEALSIIMNTIFPHIRSFFESIKNSNEGYHFIRKIDGLLEEAAFTEERREELFMLYGSAGVDTFGDFLIERKRFAEWAALMHRFNVPYDGIDPDTLKFVLSNDSAAVMPLLHTYAIRFIQEKNRHSYRRAVKLFKNMKAGAKKSGKADFWNRYIDTVREQFKRLRALSEEMEKGNLNL</sequence>